<feature type="domain" description="SP-0191-like C-terminal" evidence="1">
    <location>
        <begin position="48"/>
        <end position="178"/>
    </location>
</feature>
<organism evidence="2 3">
    <name type="scientific">Streptococcus sinensis</name>
    <dbReference type="NCBI Taxonomy" id="176090"/>
    <lineage>
        <taxon>Bacteria</taxon>
        <taxon>Bacillati</taxon>
        <taxon>Bacillota</taxon>
        <taxon>Bacilli</taxon>
        <taxon>Lactobacillales</taxon>
        <taxon>Streptococcaceae</taxon>
        <taxon>Streptococcus</taxon>
    </lineage>
</organism>
<dbReference type="Gene3D" id="3.30.1830.10">
    <property type="entry name" value="YehR-like"/>
    <property type="match status" value="1"/>
</dbReference>
<gene>
    <name evidence="2" type="ORF">SSIN_1912</name>
</gene>
<dbReference type="NCBIfam" id="NF041193">
    <property type="entry name" value="lipo_SP0191"/>
    <property type="match status" value="1"/>
</dbReference>
<evidence type="ECO:0000313" key="3">
    <source>
        <dbReference type="Proteomes" id="UP000030019"/>
    </source>
</evidence>
<sequence length="188" mass="21081">MKKILLVLGLVTLILTGCGQKKEEKAKGNKEDITTNLPIINNAEQQEIITKKLVFPKDEKGSQSSQTITYQGKRFLTVVMEKIVPTEGELKEAIKEVGIEQAQKYLDESVAKDEEYAQAKTVSGFTSSVVIANEDELNITSTYDFEKLDIEKASSMSYFKNVDLKGMEKMSPEEYINNLLMNGAEEQQ</sequence>
<dbReference type="STRING" id="176090.SSIN_1912"/>
<accession>A0A0A0DHE4</accession>
<name>A0A0A0DHE4_9STRE</name>
<dbReference type="InterPro" id="IPR036699">
    <property type="entry name" value="YehR-like_sf"/>
</dbReference>
<dbReference type="EMBL" id="JPEN01000109">
    <property type="protein sequence ID" value="KGM36357.1"/>
    <property type="molecule type" value="Genomic_DNA"/>
</dbReference>
<keyword evidence="3" id="KW-1185">Reference proteome</keyword>
<dbReference type="InterPro" id="IPR047840">
    <property type="entry name" value="SP_0191-like"/>
</dbReference>
<evidence type="ECO:0000313" key="2">
    <source>
        <dbReference type="EMBL" id="KGM36357.1"/>
    </source>
</evidence>
<dbReference type="Proteomes" id="UP000030019">
    <property type="component" value="Unassembled WGS sequence"/>
</dbReference>
<dbReference type="SUPFAM" id="SSF160704">
    <property type="entry name" value="YehR-like"/>
    <property type="match status" value="1"/>
</dbReference>
<comment type="caution">
    <text evidence="2">The sequence shown here is derived from an EMBL/GenBank/DDBJ whole genome shotgun (WGS) entry which is preliminary data.</text>
</comment>
<proteinExistence type="predicted"/>
<dbReference type="PROSITE" id="PS51257">
    <property type="entry name" value="PROKAR_LIPOPROTEIN"/>
    <property type="match status" value="1"/>
</dbReference>
<dbReference type="AlphaFoldDB" id="A0A0A0DHE4"/>
<dbReference type="Pfam" id="PF21642">
    <property type="entry name" value="SP_0191-like"/>
    <property type="match status" value="1"/>
</dbReference>
<protein>
    <recommendedName>
        <fullName evidence="1">SP-0191-like C-terminal domain-containing protein</fullName>
    </recommendedName>
</protein>
<dbReference type="PATRIC" id="fig|176090.4.peg.1858"/>
<evidence type="ECO:0000259" key="1">
    <source>
        <dbReference type="Pfam" id="PF21642"/>
    </source>
</evidence>
<dbReference type="RefSeq" id="WP_037618295.1">
    <property type="nucleotide sequence ID" value="NZ_JPEN01000109.1"/>
</dbReference>
<reference evidence="2 3" key="1">
    <citation type="submission" date="2014-06" db="EMBL/GenBank/DDBJ databases">
        <authorList>
            <person name="Teng J.L."/>
            <person name="Huang Y."/>
            <person name="Tse H."/>
            <person name="Lau S.K."/>
            <person name="Woo P.C."/>
        </authorList>
    </citation>
    <scope>NUCLEOTIDE SEQUENCE [LARGE SCALE GENOMIC DNA]</scope>
    <source>
        <strain evidence="2 3">HKU4</strain>
    </source>
</reference>
<dbReference type="InterPro" id="IPR048787">
    <property type="entry name" value="SP_0191-like_C"/>
</dbReference>